<evidence type="ECO:0000256" key="3">
    <source>
        <dbReference type="ARBA" id="ARBA00022842"/>
    </source>
</evidence>
<sequence length="373" mass="39428">MPAVPGGDPLVTSVRTAVYTVPTGTPEADGTLAWNATTVVTVHVEAAGRTGLGWTYGSPAAATAVRKHLAPVVTGRSVWDVAAANEAMTRAVRNAARPGVAGHAVSAVDIALWDLKARLLGLPLVRLLGGARDEVPVYGSGGFTTYDDQQQDRQLRGWTEDLGIPRVKIKIGESWGSDEPRDRARITRARRSIGDTARLFVDANGAYGAKQAIRLAAHLDAEDVTWLEEPVSSDDLAGLAQVRQGVRADVTAGEYGYTLGYFHHMLAAEAVDCLQADVTRCGGITVWLRAAALAEARGLQISGHCAPHLHAHAAGAVPNLRHLEWFHDHVAIENTLFTGALDPSGGAVRPGADGVPGHGMTLSEATAEKYRES</sequence>
<dbReference type="SMART" id="SM00922">
    <property type="entry name" value="MR_MLE"/>
    <property type="match status" value="1"/>
</dbReference>
<organism evidence="6 7">
    <name type="scientific">Actinacidiphila polyblastidii</name>
    <dbReference type="NCBI Taxonomy" id="3110430"/>
    <lineage>
        <taxon>Bacteria</taxon>
        <taxon>Bacillati</taxon>
        <taxon>Actinomycetota</taxon>
        <taxon>Actinomycetes</taxon>
        <taxon>Kitasatosporales</taxon>
        <taxon>Streptomycetaceae</taxon>
        <taxon>Actinacidiphila</taxon>
    </lineage>
</organism>
<comment type="cofactor">
    <cofactor evidence="1">
        <name>Mg(2+)</name>
        <dbReference type="ChEBI" id="CHEBI:18420"/>
    </cofactor>
</comment>
<evidence type="ECO:0000256" key="1">
    <source>
        <dbReference type="ARBA" id="ARBA00001946"/>
    </source>
</evidence>
<accession>A0ABU7PK84</accession>
<dbReference type="PANTHER" id="PTHR13794:SF58">
    <property type="entry name" value="MITOCHONDRIAL ENOLASE SUPERFAMILY MEMBER 1"/>
    <property type="match status" value="1"/>
</dbReference>
<dbReference type="SUPFAM" id="SSF54826">
    <property type="entry name" value="Enolase N-terminal domain-like"/>
    <property type="match status" value="1"/>
</dbReference>
<dbReference type="RefSeq" id="WP_330799943.1">
    <property type="nucleotide sequence ID" value="NZ_JAZEWV010000042.1"/>
</dbReference>
<dbReference type="PANTHER" id="PTHR13794">
    <property type="entry name" value="ENOLASE SUPERFAMILY, MANDELATE RACEMASE"/>
    <property type="match status" value="1"/>
</dbReference>
<evidence type="ECO:0000313" key="7">
    <source>
        <dbReference type="Proteomes" id="UP001344658"/>
    </source>
</evidence>
<dbReference type="SFLD" id="SFLDS00001">
    <property type="entry name" value="Enolase"/>
    <property type="match status" value="1"/>
</dbReference>
<name>A0ABU7PK84_9ACTN</name>
<keyword evidence="7" id="KW-1185">Reference proteome</keyword>
<gene>
    <name evidence="6" type="ORF">V2S66_30270</name>
</gene>
<feature type="domain" description="Mandelate racemase/muconate lactonizing enzyme C-terminal" evidence="5">
    <location>
        <begin position="148"/>
        <end position="249"/>
    </location>
</feature>
<reference evidence="6 7" key="1">
    <citation type="submission" date="2023-12" db="EMBL/GenBank/DDBJ databases">
        <title>Streptomyces sp. V4-01.</title>
        <authorList>
            <person name="Somphong A."/>
            <person name="Phongsopitanun W."/>
        </authorList>
    </citation>
    <scope>NUCLEOTIDE SEQUENCE [LARGE SCALE GENOMIC DNA]</scope>
    <source>
        <strain evidence="6 7">V4-01</strain>
    </source>
</reference>
<evidence type="ECO:0000256" key="2">
    <source>
        <dbReference type="ARBA" id="ARBA00022723"/>
    </source>
</evidence>
<dbReference type="InterPro" id="IPR046945">
    <property type="entry name" value="RHMD-like"/>
</dbReference>
<dbReference type="SUPFAM" id="SSF51604">
    <property type="entry name" value="Enolase C-terminal domain-like"/>
    <property type="match status" value="1"/>
</dbReference>
<dbReference type="InterPro" id="IPR013342">
    <property type="entry name" value="Mandelate_racemase_C"/>
</dbReference>
<dbReference type="Pfam" id="PF02746">
    <property type="entry name" value="MR_MLE_N"/>
    <property type="match status" value="1"/>
</dbReference>
<dbReference type="PROSITE" id="PS00909">
    <property type="entry name" value="MR_MLE_2"/>
    <property type="match status" value="1"/>
</dbReference>
<dbReference type="EMBL" id="JAZEWV010000042">
    <property type="protein sequence ID" value="MEE4546239.1"/>
    <property type="molecule type" value="Genomic_DNA"/>
</dbReference>
<proteinExistence type="predicted"/>
<dbReference type="InterPro" id="IPR036849">
    <property type="entry name" value="Enolase-like_C_sf"/>
</dbReference>
<dbReference type="Gene3D" id="3.30.390.10">
    <property type="entry name" value="Enolase-like, N-terminal domain"/>
    <property type="match status" value="1"/>
</dbReference>
<protein>
    <submittedName>
        <fullName evidence="6">Enolase C-terminal domain-like protein</fullName>
    </submittedName>
</protein>
<keyword evidence="2" id="KW-0479">Metal-binding</keyword>
<dbReference type="InterPro" id="IPR029065">
    <property type="entry name" value="Enolase_C-like"/>
</dbReference>
<evidence type="ECO:0000259" key="5">
    <source>
        <dbReference type="SMART" id="SM00922"/>
    </source>
</evidence>
<dbReference type="SFLD" id="SFLDG00179">
    <property type="entry name" value="mandelate_racemase"/>
    <property type="match status" value="1"/>
</dbReference>
<dbReference type="InterPro" id="IPR018110">
    <property type="entry name" value="Mandel_Rmase/mucon_lact_enz_CS"/>
</dbReference>
<dbReference type="Proteomes" id="UP001344658">
    <property type="component" value="Unassembled WGS sequence"/>
</dbReference>
<dbReference type="InterPro" id="IPR013341">
    <property type="entry name" value="Mandelate_racemase_N_dom"/>
</dbReference>
<dbReference type="Pfam" id="PF13378">
    <property type="entry name" value="MR_MLE_C"/>
    <property type="match status" value="1"/>
</dbReference>
<dbReference type="InterPro" id="IPR029017">
    <property type="entry name" value="Enolase-like_N"/>
</dbReference>
<evidence type="ECO:0000313" key="6">
    <source>
        <dbReference type="EMBL" id="MEE4546239.1"/>
    </source>
</evidence>
<comment type="caution">
    <text evidence="6">The sequence shown here is derived from an EMBL/GenBank/DDBJ whole genome shotgun (WGS) entry which is preliminary data.</text>
</comment>
<dbReference type="PROSITE" id="PS00908">
    <property type="entry name" value="MR_MLE_1"/>
    <property type="match status" value="1"/>
</dbReference>
<evidence type="ECO:0000256" key="4">
    <source>
        <dbReference type="SAM" id="MobiDB-lite"/>
    </source>
</evidence>
<keyword evidence="3" id="KW-0460">Magnesium</keyword>
<feature type="region of interest" description="Disordered" evidence="4">
    <location>
        <begin position="347"/>
        <end position="373"/>
    </location>
</feature>
<dbReference type="Gene3D" id="3.20.20.120">
    <property type="entry name" value="Enolase-like C-terminal domain"/>
    <property type="match status" value="1"/>
</dbReference>